<organism evidence="1 2">
    <name type="scientific">Acorus calamus</name>
    <name type="common">Sweet flag</name>
    <dbReference type="NCBI Taxonomy" id="4465"/>
    <lineage>
        <taxon>Eukaryota</taxon>
        <taxon>Viridiplantae</taxon>
        <taxon>Streptophyta</taxon>
        <taxon>Embryophyta</taxon>
        <taxon>Tracheophyta</taxon>
        <taxon>Spermatophyta</taxon>
        <taxon>Magnoliopsida</taxon>
        <taxon>Liliopsida</taxon>
        <taxon>Acoraceae</taxon>
        <taxon>Acorus</taxon>
    </lineage>
</organism>
<accession>A0AAV9EZN4</accession>
<dbReference type="AlphaFoldDB" id="A0AAV9EZN4"/>
<name>A0AAV9EZN4_ACOCL</name>
<gene>
    <name evidence="1" type="ORF">QJS10_CPB04g01967</name>
</gene>
<proteinExistence type="predicted"/>
<sequence length="57" mass="6176">MDHVAAAKSSPQDPLLRAAKICGSDYGPSITWFIGIDFFSDLKKERLAVGALRAVIK</sequence>
<comment type="caution">
    <text evidence="1">The sequence shown here is derived from an EMBL/GenBank/DDBJ whole genome shotgun (WGS) entry which is preliminary data.</text>
</comment>
<evidence type="ECO:0000313" key="2">
    <source>
        <dbReference type="Proteomes" id="UP001180020"/>
    </source>
</evidence>
<dbReference type="EMBL" id="JAUJYO010000004">
    <property type="protein sequence ID" value="KAK1318880.1"/>
    <property type="molecule type" value="Genomic_DNA"/>
</dbReference>
<protein>
    <submittedName>
        <fullName evidence="1">Uncharacterized protein</fullName>
    </submittedName>
</protein>
<reference evidence="1" key="1">
    <citation type="journal article" date="2023" name="Nat. Commun.">
        <title>Diploid and tetraploid genomes of Acorus and the evolution of monocots.</title>
        <authorList>
            <person name="Ma L."/>
            <person name="Liu K.W."/>
            <person name="Li Z."/>
            <person name="Hsiao Y.Y."/>
            <person name="Qi Y."/>
            <person name="Fu T."/>
            <person name="Tang G.D."/>
            <person name="Zhang D."/>
            <person name="Sun W.H."/>
            <person name="Liu D.K."/>
            <person name="Li Y."/>
            <person name="Chen G.Z."/>
            <person name="Liu X.D."/>
            <person name="Liao X.Y."/>
            <person name="Jiang Y.T."/>
            <person name="Yu X."/>
            <person name="Hao Y."/>
            <person name="Huang J."/>
            <person name="Zhao X.W."/>
            <person name="Ke S."/>
            <person name="Chen Y.Y."/>
            <person name="Wu W.L."/>
            <person name="Hsu J.L."/>
            <person name="Lin Y.F."/>
            <person name="Huang M.D."/>
            <person name="Li C.Y."/>
            <person name="Huang L."/>
            <person name="Wang Z.W."/>
            <person name="Zhao X."/>
            <person name="Zhong W.Y."/>
            <person name="Peng D.H."/>
            <person name="Ahmad S."/>
            <person name="Lan S."/>
            <person name="Zhang J.S."/>
            <person name="Tsai W.C."/>
            <person name="Van de Peer Y."/>
            <person name="Liu Z.J."/>
        </authorList>
    </citation>
    <scope>NUCLEOTIDE SEQUENCE</scope>
    <source>
        <strain evidence="1">CP</strain>
    </source>
</reference>
<evidence type="ECO:0000313" key="1">
    <source>
        <dbReference type="EMBL" id="KAK1318880.1"/>
    </source>
</evidence>
<keyword evidence="2" id="KW-1185">Reference proteome</keyword>
<dbReference type="Proteomes" id="UP001180020">
    <property type="component" value="Unassembled WGS sequence"/>
</dbReference>
<reference evidence="1" key="2">
    <citation type="submission" date="2023-06" db="EMBL/GenBank/DDBJ databases">
        <authorList>
            <person name="Ma L."/>
            <person name="Liu K.-W."/>
            <person name="Li Z."/>
            <person name="Hsiao Y.-Y."/>
            <person name="Qi Y."/>
            <person name="Fu T."/>
            <person name="Tang G."/>
            <person name="Zhang D."/>
            <person name="Sun W.-H."/>
            <person name="Liu D.-K."/>
            <person name="Li Y."/>
            <person name="Chen G.-Z."/>
            <person name="Liu X.-D."/>
            <person name="Liao X.-Y."/>
            <person name="Jiang Y.-T."/>
            <person name="Yu X."/>
            <person name="Hao Y."/>
            <person name="Huang J."/>
            <person name="Zhao X.-W."/>
            <person name="Ke S."/>
            <person name="Chen Y.-Y."/>
            <person name="Wu W.-L."/>
            <person name="Hsu J.-L."/>
            <person name="Lin Y.-F."/>
            <person name="Huang M.-D."/>
            <person name="Li C.-Y."/>
            <person name="Huang L."/>
            <person name="Wang Z.-W."/>
            <person name="Zhao X."/>
            <person name="Zhong W.-Y."/>
            <person name="Peng D.-H."/>
            <person name="Ahmad S."/>
            <person name="Lan S."/>
            <person name="Zhang J.-S."/>
            <person name="Tsai W.-C."/>
            <person name="Van De Peer Y."/>
            <person name="Liu Z.-J."/>
        </authorList>
    </citation>
    <scope>NUCLEOTIDE SEQUENCE</scope>
    <source>
        <strain evidence="1">CP</strain>
        <tissue evidence="1">Leaves</tissue>
    </source>
</reference>